<feature type="compositionally biased region" description="Basic and acidic residues" evidence="1">
    <location>
        <begin position="1"/>
        <end position="16"/>
    </location>
</feature>
<evidence type="ECO:0000313" key="2">
    <source>
        <dbReference type="EMBL" id="KAF9603864.1"/>
    </source>
</evidence>
<organism evidence="2 3">
    <name type="scientific">Coptis chinensis</name>
    <dbReference type="NCBI Taxonomy" id="261450"/>
    <lineage>
        <taxon>Eukaryota</taxon>
        <taxon>Viridiplantae</taxon>
        <taxon>Streptophyta</taxon>
        <taxon>Embryophyta</taxon>
        <taxon>Tracheophyta</taxon>
        <taxon>Spermatophyta</taxon>
        <taxon>Magnoliopsida</taxon>
        <taxon>Ranunculales</taxon>
        <taxon>Ranunculaceae</taxon>
        <taxon>Coptidoideae</taxon>
        <taxon>Coptis</taxon>
    </lineage>
</organism>
<feature type="compositionally biased region" description="Low complexity" evidence="1">
    <location>
        <begin position="18"/>
        <end position="30"/>
    </location>
</feature>
<evidence type="ECO:0000313" key="3">
    <source>
        <dbReference type="Proteomes" id="UP000631114"/>
    </source>
</evidence>
<evidence type="ECO:0000256" key="1">
    <source>
        <dbReference type="SAM" id="MobiDB-lite"/>
    </source>
</evidence>
<accession>A0A835LUJ6</accession>
<feature type="region of interest" description="Disordered" evidence="1">
    <location>
        <begin position="1"/>
        <end position="100"/>
    </location>
</feature>
<sequence length="100" mass="11855">MRARERQSGGVCDRRSPVRYSRSSRYSRSPHYARSRSRSLIYYSPSPIRRSVSPDERRYRRSYSRSPYGSRSPSYYSRSRSRSPEDCTRARGERSFSPSQ</sequence>
<comment type="caution">
    <text evidence="2">The sequence shown here is derived from an EMBL/GenBank/DDBJ whole genome shotgun (WGS) entry which is preliminary data.</text>
</comment>
<gene>
    <name evidence="2" type="ORF">IFM89_038122</name>
</gene>
<proteinExistence type="predicted"/>
<name>A0A835LUJ6_9MAGN</name>
<keyword evidence="3" id="KW-1185">Reference proteome</keyword>
<protein>
    <submittedName>
        <fullName evidence="2">Uncharacterized protein</fullName>
    </submittedName>
</protein>
<reference evidence="2 3" key="1">
    <citation type="submission" date="2020-10" db="EMBL/GenBank/DDBJ databases">
        <title>The Coptis chinensis genome and diversification of protoberbering-type alkaloids.</title>
        <authorList>
            <person name="Wang B."/>
            <person name="Shu S."/>
            <person name="Song C."/>
            <person name="Liu Y."/>
        </authorList>
    </citation>
    <scope>NUCLEOTIDE SEQUENCE [LARGE SCALE GENOMIC DNA]</scope>
    <source>
        <strain evidence="2">HL-2020</strain>
        <tissue evidence="2">Leaf</tissue>
    </source>
</reference>
<feature type="compositionally biased region" description="Basic and acidic residues" evidence="1">
    <location>
        <begin position="82"/>
        <end position="94"/>
    </location>
</feature>
<dbReference type="EMBL" id="JADFTS010000006">
    <property type="protein sequence ID" value="KAF9603864.1"/>
    <property type="molecule type" value="Genomic_DNA"/>
</dbReference>
<dbReference type="AlphaFoldDB" id="A0A835LUJ6"/>
<feature type="compositionally biased region" description="Low complexity" evidence="1">
    <location>
        <begin position="64"/>
        <end position="78"/>
    </location>
</feature>
<dbReference type="Proteomes" id="UP000631114">
    <property type="component" value="Unassembled WGS sequence"/>
</dbReference>